<gene>
    <name evidence="1" type="ORF">HMF3257_06735</name>
</gene>
<name>A0A327NJC0_9BACT</name>
<reference evidence="1 2" key="1">
    <citation type="submission" date="2018-06" db="EMBL/GenBank/DDBJ databases">
        <title>Spirosoma sp. HMF3257 Genome sequencing and assembly.</title>
        <authorList>
            <person name="Kang H."/>
            <person name="Cha I."/>
            <person name="Kim H."/>
            <person name="Kang J."/>
            <person name="Joh K."/>
        </authorList>
    </citation>
    <scope>NUCLEOTIDE SEQUENCE [LARGE SCALE GENOMIC DNA]</scope>
    <source>
        <strain evidence="1 2">HMF3257</strain>
    </source>
</reference>
<dbReference type="EMBL" id="QLII01000001">
    <property type="protein sequence ID" value="RAI74116.1"/>
    <property type="molecule type" value="Genomic_DNA"/>
</dbReference>
<comment type="caution">
    <text evidence="1">The sequence shown here is derived from an EMBL/GenBank/DDBJ whole genome shotgun (WGS) entry which is preliminary data.</text>
</comment>
<evidence type="ECO:0000313" key="1">
    <source>
        <dbReference type="EMBL" id="RAI74116.1"/>
    </source>
</evidence>
<organism evidence="1 2">
    <name type="scientific">Spirosoma telluris</name>
    <dbReference type="NCBI Taxonomy" id="2183553"/>
    <lineage>
        <taxon>Bacteria</taxon>
        <taxon>Pseudomonadati</taxon>
        <taxon>Bacteroidota</taxon>
        <taxon>Cytophagia</taxon>
        <taxon>Cytophagales</taxon>
        <taxon>Cytophagaceae</taxon>
        <taxon>Spirosoma</taxon>
    </lineage>
</organism>
<keyword evidence="2" id="KW-1185">Reference proteome</keyword>
<evidence type="ECO:0000313" key="2">
    <source>
        <dbReference type="Proteomes" id="UP000249016"/>
    </source>
</evidence>
<dbReference type="AlphaFoldDB" id="A0A327NJC0"/>
<protein>
    <submittedName>
        <fullName evidence="1">Uncharacterized protein</fullName>
    </submittedName>
</protein>
<accession>A0A327NJC0</accession>
<dbReference type="Proteomes" id="UP000249016">
    <property type="component" value="Unassembled WGS sequence"/>
</dbReference>
<proteinExistence type="predicted"/>
<sequence>MTEYKRERLIVNLVTLEKVDARYPVVNGRRDIFFNTALGIRLACHNEYLTYTYSVDSSIC</sequence>